<dbReference type="AlphaFoldDB" id="A0A1E3KTQ8"/>
<dbReference type="InterPro" id="IPR025400">
    <property type="entry name" value="Lin1244/Lin1753-like_N"/>
</dbReference>
<gene>
    <name evidence="3" type="ORF">LPJSA22_02249</name>
</gene>
<feature type="compositionally biased region" description="Polar residues" evidence="1">
    <location>
        <begin position="282"/>
        <end position="296"/>
    </location>
</feature>
<feature type="compositionally biased region" description="Basic and acidic residues" evidence="1">
    <location>
        <begin position="154"/>
        <end position="181"/>
    </location>
</feature>
<organism evidence="3 4">
    <name type="scientific">Lactiplantibacillus plantarum</name>
    <name type="common">Lactobacillus plantarum</name>
    <dbReference type="NCBI Taxonomy" id="1590"/>
    <lineage>
        <taxon>Bacteria</taxon>
        <taxon>Bacillati</taxon>
        <taxon>Bacillota</taxon>
        <taxon>Bacilli</taxon>
        <taxon>Lactobacillales</taxon>
        <taxon>Lactobacillaceae</taxon>
        <taxon>Lactiplantibacillus</taxon>
    </lineage>
</organism>
<accession>A0A1E3KTQ8</accession>
<evidence type="ECO:0000259" key="2">
    <source>
        <dbReference type="Pfam" id="PF14297"/>
    </source>
</evidence>
<feature type="compositionally biased region" description="Basic and acidic residues" evidence="1">
    <location>
        <begin position="297"/>
        <end position="316"/>
    </location>
</feature>
<feature type="domain" description="Lin1244/Lin1753-like N-terminal" evidence="2">
    <location>
        <begin position="11"/>
        <end position="104"/>
    </location>
</feature>
<comment type="caution">
    <text evidence="3">The sequence shown here is derived from an EMBL/GenBank/DDBJ whole genome shotgun (WGS) entry which is preliminary data.</text>
</comment>
<dbReference type="Pfam" id="PF14297">
    <property type="entry name" value="Lin1244_N"/>
    <property type="match status" value="1"/>
</dbReference>
<dbReference type="PANTHER" id="PTHR39196">
    <property type="entry name" value="PRIMOSOME, DNAD SUBUNIT"/>
    <property type="match status" value="1"/>
</dbReference>
<feature type="region of interest" description="Disordered" evidence="1">
    <location>
        <begin position="131"/>
        <end position="181"/>
    </location>
</feature>
<evidence type="ECO:0000313" key="3">
    <source>
        <dbReference type="EMBL" id="ODO62242.1"/>
    </source>
</evidence>
<evidence type="ECO:0000256" key="1">
    <source>
        <dbReference type="SAM" id="MobiDB-lite"/>
    </source>
</evidence>
<evidence type="ECO:0000313" key="4">
    <source>
        <dbReference type="Proteomes" id="UP000094892"/>
    </source>
</evidence>
<dbReference type="PATRIC" id="fig|1590.306.peg.2253"/>
<feature type="region of interest" description="Disordered" evidence="1">
    <location>
        <begin position="259"/>
        <end position="316"/>
    </location>
</feature>
<name>A0A1E3KTQ8_LACPN</name>
<reference evidence="3 4" key="1">
    <citation type="submission" date="2016-08" db="EMBL/GenBank/DDBJ databases">
        <title>Genome sequencing of Lactobacillus plantarum JSA22, isolated from fermented soybean paste.</title>
        <authorList>
            <person name="Choi H.S."/>
        </authorList>
    </citation>
    <scope>NUCLEOTIDE SEQUENCE [LARGE SCALE GENOMIC DNA]</scope>
    <source>
        <strain evidence="3 4">JSA22</strain>
    </source>
</reference>
<proteinExistence type="predicted"/>
<feature type="compositionally biased region" description="Polar residues" evidence="1">
    <location>
        <begin position="142"/>
        <end position="153"/>
    </location>
</feature>
<sequence>MARPIKKGINYFNLDVTFFHDIKIRKIRNACGNQSIAILIYLLCNIYEDEGYYMRWDEDIRFLVADDLGAKESAVQDVVDKASAVGFFDNELFKQYHVLTSKRIQENYQLAAKQKKDHSIDPRYQLPKVSNVDNAVSKDGNPVSSHDNPVSKSESTHNRSDQSKSDNNKTDKTKPRDLRDRIQQEFTERVWSIYPKKRDFQRAYDAYYAAKVEGVSLETIVAKINEYKAYLKLHGTGEYYTKSLENWLGGRGWMDEYDMTPPKPKGKSGAGRKEIIPKWAQNGASQTDSNPKSGKSLTDEQRKQLAERVNKLVSKE</sequence>
<dbReference type="PANTHER" id="PTHR39196:SF1">
    <property type="entry name" value="PRIMOSOME, DNAD SUBUNIT"/>
    <property type="match status" value="1"/>
</dbReference>
<dbReference type="EMBL" id="MCOL01000001">
    <property type="protein sequence ID" value="ODO62242.1"/>
    <property type="molecule type" value="Genomic_DNA"/>
</dbReference>
<dbReference type="Proteomes" id="UP000094892">
    <property type="component" value="Unassembled WGS sequence"/>
</dbReference>
<protein>
    <recommendedName>
        <fullName evidence="2">Lin1244/Lin1753-like N-terminal domain-containing protein</fullName>
    </recommendedName>
</protein>
<dbReference type="RefSeq" id="WP_069302541.1">
    <property type="nucleotide sequence ID" value="NZ_CP110242.1"/>
</dbReference>